<dbReference type="EMBL" id="GBXM01031993">
    <property type="protein sequence ID" value="JAH76584.1"/>
    <property type="molecule type" value="Transcribed_RNA"/>
</dbReference>
<reference evidence="1" key="1">
    <citation type="submission" date="2014-11" db="EMBL/GenBank/DDBJ databases">
        <authorList>
            <person name="Amaro Gonzalez C."/>
        </authorList>
    </citation>
    <scope>NUCLEOTIDE SEQUENCE</scope>
</reference>
<evidence type="ECO:0000313" key="1">
    <source>
        <dbReference type="EMBL" id="JAH76584.1"/>
    </source>
</evidence>
<proteinExistence type="predicted"/>
<organism evidence="1">
    <name type="scientific">Anguilla anguilla</name>
    <name type="common">European freshwater eel</name>
    <name type="synonym">Muraena anguilla</name>
    <dbReference type="NCBI Taxonomy" id="7936"/>
    <lineage>
        <taxon>Eukaryota</taxon>
        <taxon>Metazoa</taxon>
        <taxon>Chordata</taxon>
        <taxon>Craniata</taxon>
        <taxon>Vertebrata</taxon>
        <taxon>Euteleostomi</taxon>
        <taxon>Actinopterygii</taxon>
        <taxon>Neopterygii</taxon>
        <taxon>Teleostei</taxon>
        <taxon>Anguilliformes</taxon>
        <taxon>Anguillidae</taxon>
        <taxon>Anguilla</taxon>
    </lineage>
</organism>
<dbReference type="AlphaFoldDB" id="A0A0E9VEM6"/>
<reference evidence="1" key="2">
    <citation type="journal article" date="2015" name="Fish Shellfish Immunol.">
        <title>Early steps in the European eel (Anguilla anguilla)-Vibrio vulnificus interaction in the gills: Role of the RtxA13 toxin.</title>
        <authorList>
            <person name="Callol A."/>
            <person name="Pajuelo D."/>
            <person name="Ebbesson L."/>
            <person name="Teles M."/>
            <person name="MacKenzie S."/>
            <person name="Amaro C."/>
        </authorList>
    </citation>
    <scope>NUCLEOTIDE SEQUENCE</scope>
</reference>
<name>A0A0E9VEM6_ANGAN</name>
<accession>A0A0E9VEM6</accession>
<sequence length="37" mass="4465">MNWYLLMQTFQLHQLADVGPVKYVLTVCGFLNFWKPY</sequence>
<protein>
    <submittedName>
        <fullName evidence="1">Uncharacterized protein</fullName>
    </submittedName>
</protein>